<keyword evidence="7" id="KW-1185">Reference proteome</keyword>
<dbReference type="SUPFAM" id="SSF52096">
    <property type="entry name" value="ClpP/crotonase"/>
    <property type="match status" value="1"/>
</dbReference>
<organism evidence="6 7">
    <name type="scientific">Debaryomyces fabryi</name>
    <dbReference type="NCBI Taxonomy" id="58627"/>
    <lineage>
        <taxon>Eukaryota</taxon>
        <taxon>Fungi</taxon>
        <taxon>Dikarya</taxon>
        <taxon>Ascomycota</taxon>
        <taxon>Saccharomycotina</taxon>
        <taxon>Pichiomycetes</taxon>
        <taxon>Debaryomycetaceae</taxon>
        <taxon>Debaryomyces</taxon>
    </lineage>
</organism>
<dbReference type="OrthoDB" id="2018133at2759"/>
<evidence type="ECO:0000256" key="3">
    <source>
        <dbReference type="ARBA" id="ARBA00005254"/>
    </source>
</evidence>
<dbReference type="EMBL" id="LMYN01000024">
    <property type="protein sequence ID" value="KSA02563.1"/>
    <property type="molecule type" value="Genomic_DNA"/>
</dbReference>
<dbReference type="GO" id="GO:0005782">
    <property type="term" value="C:peroxisomal matrix"/>
    <property type="evidence" value="ECO:0007669"/>
    <property type="project" value="TreeGrafter"/>
</dbReference>
<dbReference type="RefSeq" id="XP_015468665.1">
    <property type="nucleotide sequence ID" value="XM_015610476.1"/>
</dbReference>
<dbReference type="PANTHER" id="PTHR43684:SF1">
    <property type="entry name" value="ENOYL-COA DELTA ISOMERASE 2"/>
    <property type="match status" value="1"/>
</dbReference>
<evidence type="ECO:0000256" key="4">
    <source>
        <dbReference type="ARBA" id="ARBA00023140"/>
    </source>
</evidence>
<evidence type="ECO:0000256" key="5">
    <source>
        <dbReference type="ARBA" id="ARBA00023235"/>
    </source>
</evidence>
<dbReference type="InterPro" id="IPR029045">
    <property type="entry name" value="ClpP/crotonase-like_dom_sf"/>
</dbReference>
<dbReference type="Proteomes" id="UP000054251">
    <property type="component" value="Unassembled WGS sequence"/>
</dbReference>
<evidence type="ECO:0000256" key="2">
    <source>
        <dbReference type="ARBA" id="ARBA00005005"/>
    </source>
</evidence>
<keyword evidence="5" id="KW-0413">Isomerase</keyword>
<name>A0A0V1Q270_9ASCO</name>
<dbReference type="InterPro" id="IPR001753">
    <property type="entry name" value="Enoyl-CoA_hydra/iso"/>
</dbReference>
<evidence type="ECO:0000313" key="6">
    <source>
        <dbReference type="EMBL" id="KSA02563.1"/>
    </source>
</evidence>
<sequence length="276" mass="31085">MSEGEDILYEVRGKVTIITFNIPKKLNALNGEQYLLLAKLIERADREEDTVLTLIQSTGRYFSAGANIADKGLSNVDPEHLFSHEYWLDKFVARNVYLTDLFHNHTKILAAAVNGPVIGLSAAMLALCDLVYVMDETKFFLLAPFSNLGLVAEGAASATLFLRLGWSKSAEALLLARPIPGTELNKLGFINKNYGDVKFDSVEQFNQRVHDDLVGQFKGLYEPSIFANKQLLKANRDQLINSANSREVIKGFNRWVKGVPQERFMKLYQKDIQHKM</sequence>
<accession>A0A0V1Q270</accession>
<reference evidence="6 7" key="1">
    <citation type="submission" date="2015-11" db="EMBL/GenBank/DDBJ databases">
        <title>The genome of Debaryomyces fabryi.</title>
        <authorList>
            <person name="Tafer H."/>
            <person name="Lopandic K."/>
        </authorList>
    </citation>
    <scope>NUCLEOTIDE SEQUENCE [LARGE SCALE GENOMIC DNA]</scope>
    <source>
        <strain evidence="6 7">CBS 789</strain>
    </source>
</reference>
<dbReference type="Pfam" id="PF00378">
    <property type="entry name" value="ECH_1"/>
    <property type="match status" value="1"/>
</dbReference>
<evidence type="ECO:0000313" key="7">
    <source>
        <dbReference type="Proteomes" id="UP000054251"/>
    </source>
</evidence>
<dbReference type="PANTHER" id="PTHR43684">
    <property type="match status" value="1"/>
</dbReference>
<gene>
    <name evidence="6" type="ORF">AC631_01646</name>
</gene>
<dbReference type="CDD" id="cd06558">
    <property type="entry name" value="crotonase-like"/>
    <property type="match status" value="1"/>
</dbReference>
<dbReference type="GeneID" id="26838655"/>
<comment type="subcellular location">
    <subcellularLocation>
        <location evidence="1">Peroxisome</location>
    </subcellularLocation>
</comment>
<dbReference type="GO" id="GO:0006635">
    <property type="term" value="P:fatty acid beta-oxidation"/>
    <property type="evidence" value="ECO:0007669"/>
    <property type="project" value="TreeGrafter"/>
</dbReference>
<evidence type="ECO:0000256" key="1">
    <source>
        <dbReference type="ARBA" id="ARBA00004275"/>
    </source>
</evidence>
<dbReference type="FunFam" id="3.90.226.10:FF:000048">
    <property type="entry name" value="3,2-trans-enoyl-CoA isomerase"/>
    <property type="match status" value="1"/>
</dbReference>
<keyword evidence="4" id="KW-0576">Peroxisome</keyword>
<dbReference type="Gene3D" id="3.90.226.10">
    <property type="entry name" value="2-enoyl-CoA Hydratase, Chain A, domain 1"/>
    <property type="match status" value="1"/>
</dbReference>
<comment type="similarity">
    <text evidence="3">Belongs to the enoyl-CoA hydratase/isomerase family.</text>
</comment>
<dbReference type="AlphaFoldDB" id="A0A0V1Q270"/>
<proteinExistence type="inferred from homology"/>
<evidence type="ECO:0008006" key="8">
    <source>
        <dbReference type="Google" id="ProtNLM"/>
    </source>
</evidence>
<protein>
    <recommendedName>
        <fullName evidence="8">3,2-trans-enoyl-CoA isomerase</fullName>
    </recommendedName>
</protein>
<comment type="pathway">
    <text evidence="2">Lipid metabolism; fatty acid beta-oxidation.</text>
</comment>
<dbReference type="InterPro" id="IPR051053">
    <property type="entry name" value="ECH/Chromodomain_protein"/>
</dbReference>
<comment type="caution">
    <text evidence="6">The sequence shown here is derived from an EMBL/GenBank/DDBJ whole genome shotgun (WGS) entry which is preliminary data.</text>
</comment>
<dbReference type="GO" id="GO:0004165">
    <property type="term" value="F:delta(3)-delta(2)-enoyl-CoA isomerase activity"/>
    <property type="evidence" value="ECO:0007669"/>
    <property type="project" value="UniProtKB-ARBA"/>
</dbReference>